<dbReference type="InterPro" id="IPR052892">
    <property type="entry name" value="NA-targeting_endonuclease"/>
</dbReference>
<dbReference type="GO" id="GO:0003676">
    <property type="term" value="F:nucleic acid binding"/>
    <property type="evidence" value="ECO:0007669"/>
    <property type="project" value="InterPro"/>
</dbReference>
<dbReference type="PANTHER" id="PTHR33877">
    <property type="entry name" value="SLL1193 PROTEIN"/>
    <property type="match status" value="1"/>
</dbReference>
<protein>
    <recommendedName>
        <fullName evidence="1">HNH nuclease domain-containing protein</fullName>
    </recommendedName>
</protein>
<accession>A0A0F9SQG4</accession>
<sequence>MICAVENCGKPHYARSWCSMHYQRWYKHGDVKAVRKLSGTCQIDGCVKTHSARGWCDMHWMRWYRHGDPLKRLRLAPGEITICTLEGCTRPHGGKGLCQMHYGSRVSRPRRRARKRGAFVVDFTPEQWTQLKESFDHCCAYCGNQAELEQDHVTPISKGGNHTGSNIVPACRSCNAKKSDSMGKYIPRAVIV</sequence>
<dbReference type="Gene3D" id="1.10.30.50">
    <property type="match status" value="1"/>
</dbReference>
<reference evidence="2" key="1">
    <citation type="journal article" date="2015" name="Nature">
        <title>Complex archaea that bridge the gap between prokaryotes and eukaryotes.</title>
        <authorList>
            <person name="Spang A."/>
            <person name="Saw J.H."/>
            <person name="Jorgensen S.L."/>
            <person name="Zaremba-Niedzwiedzka K."/>
            <person name="Martijn J."/>
            <person name="Lind A.E."/>
            <person name="van Eijk R."/>
            <person name="Schleper C."/>
            <person name="Guy L."/>
            <person name="Ettema T.J."/>
        </authorList>
    </citation>
    <scope>NUCLEOTIDE SEQUENCE</scope>
</reference>
<dbReference type="GO" id="GO:0004519">
    <property type="term" value="F:endonuclease activity"/>
    <property type="evidence" value="ECO:0007669"/>
    <property type="project" value="InterPro"/>
</dbReference>
<dbReference type="AlphaFoldDB" id="A0A0F9SQG4"/>
<dbReference type="CDD" id="cd00085">
    <property type="entry name" value="HNHc"/>
    <property type="match status" value="1"/>
</dbReference>
<evidence type="ECO:0000259" key="1">
    <source>
        <dbReference type="SMART" id="SM00507"/>
    </source>
</evidence>
<organism evidence="2">
    <name type="scientific">marine sediment metagenome</name>
    <dbReference type="NCBI Taxonomy" id="412755"/>
    <lineage>
        <taxon>unclassified sequences</taxon>
        <taxon>metagenomes</taxon>
        <taxon>ecological metagenomes</taxon>
    </lineage>
</organism>
<dbReference type="InterPro" id="IPR003615">
    <property type="entry name" value="HNH_nuc"/>
</dbReference>
<dbReference type="PANTHER" id="PTHR33877:SF2">
    <property type="entry name" value="OS07G0170200 PROTEIN"/>
    <property type="match status" value="1"/>
</dbReference>
<dbReference type="InterPro" id="IPR002711">
    <property type="entry name" value="HNH"/>
</dbReference>
<feature type="domain" description="HNH nuclease" evidence="1">
    <location>
        <begin position="126"/>
        <end position="176"/>
    </location>
</feature>
<dbReference type="GO" id="GO:0008270">
    <property type="term" value="F:zinc ion binding"/>
    <property type="evidence" value="ECO:0007669"/>
    <property type="project" value="InterPro"/>
</dbReference>
<dbReference type="Pfam" id="PF01844">
    <property type="entry name" value="HNH"/>
    <property type="match status" value="1"/>
</dbReference>
<dbReference type="EMBL" id="LAZR01002331">
    <property type="protein sequence ID" value="KKN31413.1"/>
    <property type="molecule type" value="Genomic_DNA"/>
</dbReference>
<dbReference type="SMART" id="SM00507">
    <property type="entry name" value="HNHc"/>
    <property type="match status" value="1"/>
</dbReference>
<name>A0A0F9SQG4_9ZZZZ</name>
<evidence type="ECO:0000313" key="2">
    <source>
        <dbReference type="EMBL" id="KKN31413.1"/>
    </source>
</evidence>
<gene>
    <name evidence="2" type="ORF">LCGC14_0824270</name>
</gene>
<proteinExistence type="predicted"/>
<comment type="caution">
    <text evidence="2">The sequence shown here is derived from an EMBL/GenBank/DDBJ whole genome shotgun (WGS) entry which is preliminary data.</text>
</comment>